<name>E0NV59_9BACT</name>
<dbReference type="AlphaFoldDB" id="E0NV59"/>
<dbReference type="Proteomes" id="UP000004394">
    <property type="component" value="Unassembled WGS sequence"/>
</dbReference>
<protein>
    <submittedName>
        <fullName evidence="1">Uncharacterized protein</fullName>
    </submittedName>
</protein>
<dbReference type="HOGENOM" id="CLU_3255817_0_0_10"/>
<comment type="caution">
    <text evidence="1">The sequence shown here is derived from an EMBL/GenBank/DDBJ whole genome shotgun (WGS) entry which is preliminary data.</text>
</comment>
<proteinExistence type="predicted"/>
<dbReference type="BioCyc" id="PMAR862515-HMP:GMOO-2094-MONOMER"/>
<accession>E0NV59</accession>
<evidence type="ECO:0000313" key="2">
    <source>
        <dbReference type="Proteomes" id="UP000004394"/>
    </source>
</evidence>
<dbReference type="STRING" id="862515.HMPREF0658_2064"/>
<reference evidence="1" key="1">
    <citation type="submission" date="2010-07" db="EMBL/GenBank/DDBJ databases">
        <authorList>
            <person name="Muzny D."/>
            <person name="Qin X."/>
            <person name="Deng J."/>
            <person name="Jiang H."/>
            <person name="Liu Y."/>
            <person name="Qu J."/>
            <person name="Song X.-Z."/>
            <person name="Zhang L."/>
            <person name="Thornton R."/>
            <person name="Coyle M."/>
            <person name="Francisco L."/>
            <person name="Jackson L."/>
            <person name="Javaid M."/>
            <person name="Korchina V."/>
            <person name="Kovar C."/>
            <person name="Mata R."/>
            <person name="Mathew T."/>
            <person name="Ngo R."/>
            <person name="Nguyen L."/>
            <person name="Nguyen N."/>
            <person name="Okwuonu G."/>
            <person name="Ongeri F."/>
            <person name="Pham C."/>
            <person name="Simmons D."/>
            <person name="Wilczek-Boney K."/>
            <person name="Hale W."/>
            <person name="Jakkamsetti A."/>
            <person name="Pham P."/>
            <person name="Ruth R."/>
            <person name="San Lucas F."/>
            <person name="Warren J."/>
            <person name="Zhang J."/>
            <person name="Zhao Z."/>
            <person name="Zhou C."/>
            <person name="Zhu D."/>
            <person name="Lee S."/>
            <person name="Bess C."/>
            <person name="Blankenburg K."/>
            <person name="Forbes L."/>
            <person name="Fu Q."/>
            <person name="Gubbala S."/>
            <person name="Hirani K."/>
            <person name="Jayaseelan J.C."/>
            <person name="Lara F."/>
            <person name="Munidasa M."/>
            <person name="Palculict T."/>
            <person name="Patil S."/>
            <person name="Pu L.-L."/>
            <person name="Saada N."/>
            <person name="Tang L."/>
            <person name="Weissenberger G."/>
            <person name="Zhu Y."/>
            <person name="Hemphill L."/>
            <person name="Shang Y."/>
            <person name="Youmans B."/>
            <person name="Ayvaz T."/>
            <person name="Ross M."/>
            <person name="Santibanez J."/>
            <person name="Aqrawi P."/>
            <person name="Gross S."/>
            <person name="Joshi V."/>
            <person name="Fowler G."/>
            <person name="Nazareth L."/>
            <person name="Reid J."/>
            <person name="Worley K."/>
            <person name="Petrosino J."/>
            <person name="Highlander S."/>
            <person name="Gibbs R."/>
        </authorList>
    </citation>
    <scope>NUCLEOTIDE SEQUENCE [LARGE SCALE GENOMIC DNA]</scope>
    <source>
        <strain evidence="1">DSM 16973</strain>
    </source>
</reference>
<gene>
    <name evidence="1" type="ORF">HMPREF0658_2064</name>
</gene>
<organism evidence="1 2">
    <name type="scientific">Hoylesella marshii DSM 16973 = JCM 13450</name>
    <dbReference type="NCBI Taxonomy" id="862515"/>
    <lineage>
        <taxon>Bacteria</taxon>
        <taxon>Pseudomonadati</taxon>
        <taxon>Bacteroidota</taxon>
        <taxon>Bacteroidia</taxon>
        <taxon>Bacteroidales</taxon>
        <taxon>Prevotellaceae</taxon>
        <taxon>Hoylesella</taxon>
    </lineage>
</organism>
<evidence type="ECO:0000313" key="1">
    <source>
        <dbReference type="EMBL" id="EFM00970.1"/>
    </source>
</evidence>
<dbReference type="EMBL" id="AEEI01000057">
    <property type="protein sequence ID" value="EFM00970.1"/>
    <property type="molecule type" value="Genomic_DNA"/>
</dbReference>
<keyword evidence="2" id="KW-1185">Reference proteome</keyword>
<sequence>MVSFLLSFSALWRWIYNEGKNVEGRSLALYKSLITAHSLGSC</sequence>